<evidence type="ECO:0000313" key="2">
    <source>
        <dbReference type="EMBL" id="MBD0383286.1"/>
    </source>
</evidence>
<keyword evidence="1" id="KW-0472">Membrane</keyword>
<name>A0A926KUU6_9BACL</name>
<reference evidence="2" key="1">
    <citation type="submission" date="2020-09" db="EMBL/GenBank/DDBJ databases">
        <title>Draft Genome Sequence of Paenibacillus sp. WST5.</title>
        <authorList>
            <person name="Bao Z."/>
        </authorList>
    </citation>
    <scope>NUCLEOTIDE SEQUENCE</scope>
    <source>
        <strain evidence="2">WST5</strain>
    </source>
</reference>
<feature type="transmembrane region" description="Helical" evidence="1">
    <location>
        <begin position="20"/>
        <end position="39"/>
    </location>
</feature>
<keyword evidence="1" id="KW-0812">Transmembrane</keyword>
<keyword evidence="1" id="KW-1133">Transmembrane helix</keyword>
<accession>A0A926KUU6</accession>
<dbReference type="AlphaFoldDB" id="A0A926KUU6"/>
<comment type="caution">
    <text evidence="2">The sequence shown here is derived from an EMBL/GenBank/DDBJ whole genome shotgun (WGS) entry which is preliminary data.</text>
</comment>
<dbReference type="Proteomes" id="UP000650466">
    <property type="component" value="Unassembled WGS sequence"/>
</dbReference>
<dbReference type="RefSeq" id="WP_188177066.1">
    <property type="nucleotide sequence ID" value="NZ_JACVVD010000010.1"/>
</dbReference>
<evidence type="ECO:0000313" key="3">
    <source>
        <dbReference type="Proteomes" id="UP000650466"/>
    </source>
</evidence>
<evidence type="ECO:0000256" key="1">
    <source>
        <dbReference type="SAM" id="Phobius"/>
    </source>
</evidence>
<keyword evidence="3" id="KW-1185">Reference proteome</keyword>
<protein>
    <submittedName>
        <fullName evidence="2">DUF1850 domain-containing protein</fullName>
    </submittedName>
</protein>
<proteinExistence type="predicted"/>
<gene>
    <name evidence="2" type="ORF">ICC18_24590</name>
</gene>
<dbReference type="InterPro" id="IPR015001">
    <property type="entry name" value="DUF1850"/>
</dbReference>
<dbReference type="EMBL" id="JACVVD010000010">
    <property type="protein sequence ID" value="MBD0383286.1"/>
    <property type="molecule type" value="Genomic_DNA"/>
</dbReference>
<organism evidence="2 3">
    <name type="scientific">Paenibacillus sedimenti</name>
    <dbReference type="NCBI Taxonomy" id="2770274"/>
    <lineage>
        <taxon>Bacteria</taxon>
        <taxon>Bacillati</taxon>
        <taxon>Bacillota</taxon>
        <taxon>Bacilli</taxon>
        <taxon>Bacillales</taxon>
        <taxon>Paenibacillaceae</taxon>
        <taxon>Paenibacillus</taxon>
    </lineage>
</organism>
<sequence>MMYLKPRVWEWAPAPVFLRIWLWPILFVTVVSAAIWLWASTIPALTIRQVADGQVVFQSRMEKNGRFSLTYIHSIHRTPIEERFFINEKRQMVLDSMVFESYGVGIPSSLEGNETFRMENGKMRIENIHRNLDMFELRIGQVIADHKLLLRDQVIPLSQLSMPGSAVRFEISSLNVWVYLKGVLHIGR</sequence>
<dbReference type="Pfam" id="PF08905">
    <property type="entry name" value="DUF1850"/>
    <property type="match status" value="1"/>
</dbReference>